<name>A0A9D4QKG2_DREPO</name>
<evidence type="ECO:0000259" key="2">
    <source>
        <dbReference type="Pfam" id="PF16026"/>
    </source>
</evidence>
<proteinExistence type="predicted"/>
<reference evidence="3" key="2">
    <citation type="submission" date="2020-11" db="EMBL/GenBank/DDBJ databases">
        <authorList>
            <person name="McCartney M.A."/>
            <person name="Auch B."/>
            <person name="Kono T."/>
            <person name="Mallez S."/>
            <person name="Becker A."/>
            <person name="Gohl D.M."/>
            <person name="Silverstein K.A.T."/>
            <person name="Koren S."/>
            <person name="Bechman K.B."/>
            <person name="Herman A."/>
            <person name="Abrahante J.E."/>
            <person name="Garbe J."/>
        </authorList>
    </citation>
    <scope>NUCLEOTIDE SEQUENCE</scope>
    <source>
        <strain evidence="3">Duluth1</strain>
        <tissue evidence="3">Whole animal</tissue>
    </source>
</reference>
<reference evidence="3" key="1">
    <citation type="journal article" date="2019" name="bioRxiv">
        <title>The Genome of the Zebra Mussel, Dreissena polymorpha: A Resource for Invasive Species Research.</title>
        <authorList>
            <person name="McCartney M.A."/>
            <person name="Auch B."/>
            <person name="Kono T."/>
            <person name="Mallez S."/>
            <person name="Zhang Y."/>
            <person name="Obille A."/>
            <person name="Becker A."/>
            <person name="Abrahante J.E."/>
            <person name="Garbe J."/>
            <person name="Badalamenti J.P."/>
            <person name="Herman A."/>
            <person name="Mangelson H."/>
            <person name="Liachko I."/>
            <person name="Sullivan S."/>
            <person name="Sone E.D."/>
            <person name="Koren S."/>
            <person name="Silverstein K.A.T."/>
            <person name="Beckman K.B."/>
            <person name="Gohl D.M."/>
        </authorList>
    </citation>
    <scope>NUCLEOTIDE SEQUENCE</scope>
    <source>
        <strain evidence="3">Duluth1</strain>
        <tissue evidence="3">Whole animal</tissue>
    </source>
</reference>
<dbReference type="EMBL" id="JAIWYP010000004">
    <property type="protein sequence ID" value="KAH3833552.1"/>
    <property type="molecule type" value="Genomic_DNA"/>
</dbReference>
<keyword evidence="4" id="KW-1185">Reference proteome</keyword>
<evidence type="ECO:0000313" key="4">
    <source>
        <dbReference type="Proteomes" id="UP000828390"/>
    </source>
</evidence>
<feature type="region of interest" description="Disordered" evidence="1">
    <location>
        <begin position="141"/>
        <end position="200"/>
    </location>
</feature>
<sequence length="404" mass="46549">MNRHGRPLFYTHRENCFDTIVNFVEYYLTLKQAMEVGTVKNTLEILFDRLHHNQHLFIPRILPDARGVYAEYIGTLAREEKRKVNYIKALLEYCEAERWMQARSLLEPAEEEYNKYFFRKIRSTTPSHQVPNYIKTHRPSEVLLGSLSGPNSRGVSRRSNRAPSKGGSQGSRKGSKMERPSSEPPKSRKAYGKQTDMSDLSSPQKIAEKFAALFKDEWHDAIEELEQLRIYEEKAAECLLRIVLDAYRVCAVEADTQIAKLEEAATSILMEGVSHPVAHIKGRRSLLLEYRRGVAEVCLERMKETFRRRYLPEIIRSVGVYQNIRTHGPVLLFANQCVAICWGMVILDPQVYLVDDRDSGQAMFNSEMYNAFTKEGPSLWYYVWPPLRNHKGGLLLSKGVAQGR</sequence>
<dbReference type="InterPro" id="IPR031981">
    <property type="entry name" value="MIEAP_C"/>
</dbReference>
<comment type="caution">
    <text evidence="3">The sequence shown here is derived from an EMBL/GenBank/DDBJ whole genome shotgun (WGS) entry which is preliminary data.</text>
</comment>
<feature type="domain" description="Mitochondria-eating protein C-terminal" evidence="2">
    <location>
        <begin position="203"/>
        <end position="401"/>
    </location>
</feature>
<dbReference type="Pfam" id="PF16026">
    <property type="entry name" value="MIEAP"/>
    <property type="match status" value="1"/>
</dbReference>
<organism evidence="3 4">
    <name type="scientific">Dreissena polymorpha</name>
    <name type="common">Zebra mussel</name>
    <name type="synonym">Mytilus polymorpha</name>
    <dbReference type="NCBI Taxonomy" id="45954"/>
    <lineage>
        <taxon>Eukaryota</taxon>
        <taxon>Metazoa</taxon>
        <taxon>Spiralia</taxon>
        <taxon>Lophotrochozoa</taxon>
        <taxon>Mollusca</taxon>
        <taxon>Bivalvia</taxon>
        <taxon>Autobranchia</taxon>
        <taxon>Heteroconchia</taxon>
        <taxon>Euheterodonta</taxon>
        <taxon>Imparidentia</taxon>
        <taxon>Neoheterodontei</taxon>
        <taxon>Myida</taxon>
        <taxon>Dreissenoidea</taxon>
        <taxon>Dreissenidae</taxon>
        <taxon>Dreissena</taxon>
    </lineage>
</organism>
<evidence type="ECO:0000256" key="1">
    <source>
        <dbReference type="SAM" id="MobiDB-lite"/>
    </source>
</evidence>
<dbReference type="AlphaFoldDB" id="A0A9D4QKG2"/>
<gene>
    <name evidence="3" type="ORF">DPMN_106865</name>
</gene>
<protein>
    <recommendedName>
        <fullName evidence="2">Mitochondria-eating protein C-terminal domain-containing protein</fullName>
    </recommendedName>
</protein>
<dbReference type="Proteomes" id="UP000828390">
    <property type="component" value="Unassembled WGS sequence"/>
</dbReference>
<accession>A0A9D4QKG2</accession>
<evidence type="ECO:0000313" key="3">
    <source>
        <dbReference type="EMBL" id="KAH3833552.1"/>
    </source>
</evidence>